<protein>
    <recommendedName>
        <fullName evidence="4">CCHC-type domain-containing protein</fullName>
    </recommendedName>
</protein>
<dbReference type="OMA" id="HATREAC"/>
<keyword evidence="3" id="KW-1185">Reference proteome</keyword>
<comment type="caution">
    <text evidence="2">The sequence shown here is derived from an EMBL/GenBank/DDBJ whole genome shotgun (WGS) entry which is preliminary data.</text>
</comment>
<evidence type="ECO:0008006" key="4">
    <source>
        <dbReference type="Google" id="ProtNLM"/>
    </source>
</evidence>
<feature type="compositionally biased region" description="Basic and acidic residues" evidence="1">
    <location>
        <begin position="484"/>
        <end position="493"/>
    </location>
</feature>
<evidence type="ECO:0000313" key="2">
    <source>
        <dbReference type="EMBL" id="OJT06656.1"/>
    </source>
</evidence>
<feature type="region of interest" description="Disordered" evidence="1">
    <location>
        <begin position="423"/>
        <end position="519"/>
    </location>
</feature>
<dbReference type="Proteomes" id="UP000184267">
    <property type="component" value="Unassembled WGS sequence"/>
</dbReference>
<gene>
    <name evidence="2" type="ORF">TRAPUB_2488</name>
</gene>
<evidence type="ECO:0000256" key="1">
    <source>
        <dbReference type="SAM" id="MobiDB-lite"/>
    </source>
</evidence>
<dbReference type="STRING" id="154538.A0A1M2VGG4"/>
<dbReference type="OrthoDB" id="2801388at2759"/>
<reference evidence="2 3" key="1">
    <citation type="submission" date="2016-10" db="EMBL/GenBank/DDBJ databases">
        <title>Genome sequence of the basidiomycete white-rot fungus Trametes pubescens.</title>
        <authorList>
            <person name="Makela M.R."/>
            <person name="Granchi Z."/>
            <person name="Peng M."/>
            <person name="De Vries R.P."/>
            <person name="Grigoriev I."/>
            <person name="Riley R."/>
            <person name="Hilden K."/>
        </authorList>
    </citation>
    <scope>NUCLEOTIDE SEQUENCE [LARGE SCALE GENOMIC DNA]</scope>
    <source>
        <strain evidence="2 3">FBCC735</strain>
    </source>
</reference>
<feature type="compositionally biased region" description="Low complexity" evidence="1">
    <location>
        <begin position="508"/>
        <end position="519"/>
    </location>
</feature>
<feature type="non-terminal residue" evidence="2">
    <location>
        <position position="590"/>
    </location>
</feature>
<sequence length="590" mass="65253">MAQPYRLPLRGASGAPTFDPEQPQTLLDYFEDLEYIFEEAAIYEDEKCKAHAVRYAPTTEKSLWRSFASFKTGAYEPFKQEVIKEYLGEGGKRLYSVGDLKVIVADALKTGFRSISDFKLYSRKFRVVADYLVEHSVLRVDERDRWFLKALPDRLQAPVLDRLRYKCPDVLAPRIPYTVEQVTEATEFILDAQDEDGPGISSVAPSGPSRASADTVTPQIKSETSHLADVLKTAMAQALALVQRQQSPTTSTNARQTPPHLSSLCIYCGGSNHAIRRCPQVDTDTTAHLVKCNELGQVVLASGSYVPSNTPGTHLRDRVQEYYRTHPDARPAATATQMLFEPVYHTSTPPPMQAVIQYMAAGSYPRILMPSTTHGLIHNLAHDKTSGAFVQLEQEIYTNECCKSAMKPVTPALTRAKRAQKRVARFDEPEETAVPIPRPSARIEEIPDIDAPQPRSKDTPVASERAHVTVSKPSASASTDDTDIPEHPFRNVRDATYAPPTQRNFGLPPAAANKPTAAPRKNDAAYKSLVPIYDPKHAANVFKRCLETPISLTHEELLALAPEIRHATREACSTRRVAVDEGGAGGEPRN</sequence>
<accession>A0A1M2VGG4</accession>
<name>A0A1M2VGG4_TRAPU</name>
<proteinExistence type="predicted"/>
<evidence type="ECO:0000313" key="3">
    <source>
        <dbReference type="Proteomes" id="UP000184267"/>
    </source>
</evidence>
<dbReference type="AlphaFoldDB" id="A0A1M2VGG4"/>
<feature type="region of interest" description="Disordered" evidence="1">
    <location>
        <begin position="194"/>
        <end position="214"/>
    </location>
</feature>
<organism evidence="2 3">
    <name type="scientific">Trametes pubescens</name>
    <name type="common">White-rot fungus</name>
    <dbReference type="NCBI Taxonomy" id="154538"/>
    <lineage>
        <taxon>Eukaryota</taxon>
        <taxon>Fungi</taxon>
        <taxon>Dikarya</taxon>
        <taxon>Basidiomycota</taxon>
        <taxon>Agaricomycotina</taxon>
        <taxon>Agaricomycetes</taxon>
        <taxon>Polyporales</taxon>
        <taxon>Polyporaceae</taxon>
        <taxon>Trametes</taxon>
    </lineage>
</organism>
<dbReference type="EMBL" id="MNAD01001285">
    <property type="protein sequence ID" value="OJT06656.1"/>
    <property type="molecule type" value="Genomic_DNA"/>
</dbReference>